<comment type="caution">
    <text evidence="1">The sequence shown here is derived from an EMBL/GenBank/DDBJ whole genome shotgun (WGS) entry which is preliminary data.</text>
</comment>
<proteinExistence type="predicted"/>
<dbReference type="EMBL" id="LUKE01000005">
    <property type="protein sequence ID" value="KYG62439.1"/>
    <property type="molecule type" value="Genomic_DNA"/>
</dbReference>
<sequence>MRALKKEHVQNLSEILVKDLAKTIGTAEDNFTFEWIGSEFFSGGKATPSYPFVEVLWFARSQEVQDQTAALITQKVKTETQAQDVVVVFQTLDKAAYYENGEHF</sequence>
<evidence type="ECO:0000313" key="1">
    <source>
        <dbReference type="EMBL" id="KYG62439.1"/>
    </source>
</evidence>
<accession>A0A150WHA0</accession>
<gene>
    <name evidence="1" type="ORF">AZI86_16535</name>
</gene>
<dbReference type="SUPFAM" id="SSF55331">
    <property type="entry name" value="Tautomerase/MIF"/>
    <property type="match status" value="1"/>
</dbReference>
<dbReference type="OrthoDB" id="5587545at2"/>
<evidence type="ECO:0000313" key="2">
    <source>
        <dbReference type="Proteomes" id="UP000075320"/>
    </source>
</evidence>
<organism evidence="1 2">
    <name type="scientific">Bdellovibrio bacteriovorus</name>
    <dbReference type="NCBI Taxonomy" id="959"/>
    <lineage>
        <taxon>Bacteria</taxon>
        <taxon>Pseudomonadati</taxon>
        <taxon>Bdellovibrionota</taxon>
        <taxon>Bdellovibrionia</taxon>
        <taxon>Bdellovibrionales</taxon>
        <taxon>Pseudobdellovibrionaceae</taxon>
        <taxon>Bdellovibrio</taxon>
    </lineage>
</organism>
<dbReference type="Gene3D" id="3.30.429.10">
    <property type="entry name" value="Macrophage Migration Inhibitory Factor"/>
    <property type="match status" value="1"/>
</dbReference>
<dbReference type="Pfam" id="PF08921">
    <property type="entry name" value="DUF1904"/>
    <property type="match status" value="1"/>
</dbReference>
<dbReference type="Proteomes" id="UP000075320">
    <property type="component" value="Unassembled WGS sequence"/>
</dbReference>
<name>A0A150WHA0_BDEBC</name>
<dbReference type="InterPro" id="IPR015017">
    <property type="entry name" value="DUF1904"/>
</dbReference>
<protein>
    <submittedName>
        <fullName evidence="1">Pseudouridine synthase</fullName>
    </submittedName>
</protein>
<dbReference type="AlphaFoldDB" id="A0A150WHA0"/>
<dbReference type="InterPro" id="IPR014347">
    <property type="entry name" value="Tautomerase/MIF_sf"/>
</dbReference>
<keyword evidence="2" id="KW-1185">Reference proteome</keyword>
<reference evidence="1 2" key="1">
    <citation type="submission" date="2016-03" db="EMBL/GenBank/DDBJ databases">
        <authorList>
            <person name="Ploux O."/>
        </authorList>
    </citation>
    <scope>NUCLEOTIDE SEQUENCE [LARGE SCALE GENOMIC DNA]</scope>
    <source>
        <strain evidence="1 2">R0</strain>
    </source>
</reference>